<dbReference type="OrthoDB" id="344736at2"/>
<dbReference type="Pfam" id="PF08570">
    <property type="entry name" value="DUF1761"/>
    <property type="match status" value="1"/>
</dbReference>
<name>A0A0D0PI82_9RHOB</name>
<dbReference type="STRING" id="1123501.Wenmar_00474"/>
<protein>
    <recommendedName>
        <fullName evidence="4">DUF1761 domain-containing protein</fullName>
    </recommendedName>
</protein>
<keyword evidence="1" id="KW-0472">Membrane</keyword>
<keyword evidence="1" id="KW-1133">Transmembrane helix</keyword>
<feature type="transmembrane region" description="Helical" evidence="1">
    <location>
        <begin position="49"/>
        <end position="70"/>
    </location>
</feature>
<keyword evidence="3" id="KW-1185">Reference proteome</keyword>
<reference evidence="2 3" key="1">
    <citation type="submission" date="2013-01" db="EMBL/GenBank/DDBJ databases">
        <authorList>
            <person name="Fiebig A."/>
            <person name="Goeker M."/>
            <person name="Klenk H.-P.P."/>
        </authorList>
    </citation>
    <scope>NUCLEOTIDE SEQUENCE [LARGE SCALE GENOMIC DNA]</scope>
    <source>
        <strain evidence="2 3">DSM 24838</strain>
    </source>
</reference>
<evidence type="ECO:0000256" key="1">
    <source>
        <dbReference type="SAM" id="Phobius"/>
    </source>
</evidence>
<dbReference type="PATRIC" id="fig|1123501.6.peg.534"/>
<feature type="transmembrane region" description="Helical" evidence="1">
    <location>
        <begin position="110"/>
        <end position="131"/>
    </location>
</feature>
<dbReference type="EMBL" id="AONG01000003">
    <property type="protein sequence ID" value="KIQ71096.1"/>
    <property type="molecule type" value="Genomic_DNA"/>
</dbReference>
<keyword evidence="1" id="KW-0812">Transmembrane</keyword>
<organism evidence="2 3">
    <name type="scientific">Wenxinia marina DSM 24838</name>
    <dbReference type="NCBI Taxonomy" id="1123501"/>
    <lineage>
        <taxon>Bacteria</taxon>
        <taxon>Pseudomonadati</taxon>
        <taxon>Pseudomonadota</taxon>
        <taxon>Alphaproteobacteria</taxon>
        <taxon>Rhodobacterales</taxon>
        <taxon>Roseobacteraceae</taxon>
        <taxon>Wenxinia</taxon>
    </lineage>
</organism>
<evidence type="ECO:0008006" key="4">
    <source>
        <dbReference type="Google" id="ProtNLM"/>
    </source>
</evidence>
<feature type="transmembrane region" description="Helical" evidence="1">
    <location>
        <begin position="77"/>
        <end position="98"/>
    </location>
</feature>
<accession>A0A0D0PI82</accession>
<comment type="caution">
    <text evidence="2">The sequence shown here is derived from an EMBL/GenBank/DDBJ whole genome shotgun (WGS) entry which is preliminary data.</text>
</comment>
<sequence>MMIVGVLAAAAAGWLFGAAWYMALAKPWMAAAGVKAGPDGRPEGNGSAMPFVLSGIAMIVVAGFMWHVFVMSGIATFGAGLVGGLGIGLFFISPWTMINNAYPGRPFTLTLIDGGYATFGCALMGAVLSFFL</sequence>
<dbReference type="RefSeq" id="WP_018304592.1">
    <property type="nucleotide sequence ID" value="NZ_KB902314.1"/>
</dbReference>
<dbReference type="eggNOG" id="ENOG50332UY">
    <property type="taxonomic scope" value="Bacteria"/>
</dbReference>
<evidence type="ECO:0000313" key="3">
    <source>
        <dbReference type="Proteomes" id="UP000035100"/>
    </source>
</evidence>
<dbReference type="InterPro" id="IPR013879">
    <property type="entry name" value="DUF1761"/>
</dbReference>
<gene>
    <name evidence="2" type="ORF">Wenmar_00474</name>
</gene>
<dbReference type="AlphaFoldDB" id="A0A0D0PI82"/>
<dbReference type="Proteomes" id="UP000035100">
    <property type="component" value="Unassembled WGS sequence"/>
</dbReference>
<proteinExistence type="predicted"/>
<evidence type="ECO:0000313" key="2">
    <source>
        <dbReference type="EMBL" id="KIQ71096.1"/>
    </source>
</evidence>